<name>A0AAD2CS50_9STRA</name>
<protein>
    <submittedName>
        <fullName evidence="1">Uncharacterized protein</fullName>
    </submittedName>
</protein>
<organism evidence="1 2">
    <name type="scientific">Cylindrotheca closterium</name>
    <dbReference type="NCBI Taxonomy" id="2856"/>
    <lineage>
        <taxon>Eukaryota</taxon>
        <taxon>Sar</taxon>
        <taxon>Stramenopiles</taxon>
        <taxon>Ochrophyta</taxon>
        <taxon>Bacillariophyta</taxon>
        <taxon>Bacillariophyceae</taxon>
        <taxon>Bacillariophycidae</taxon>
        <taxon>Bacillariales</taxon>
        <taxon>Bacillariaceae</taxon>
        <taxon>Cylindrotheca</taxon>
    </lineage>
</organism>
<reference evidence="1" key="1">
    <citation type="submission" date="2023-08" db="EMBL/GenBank/DDBJ databases">
        <authorList>
            <person name="Audoor S."/>
            <person name="Bilcke G."/>
        </authorList>
    </citation>
    <scope>NUCLEOTIDE SEQUENCE</scope>
</reference>
<gene>
    <name evidence="1" type="ORF">CYCCA115_LOCUS7477</name>
</gene>
<sequence>MASFQTQYAVTQRVCALNNHGVKSLNLGEMSSAYGYFAEALETVKQLIQFSQQQAEIYGDPVDSKASYCFSYSPSESRSLEGYVKRQDAVYICDRPLTVSLVDPCSSKHSQPISFLCSLLLFNMALLHHALGLHEESPIALEKAKIFYERCLLIAKSENNAAAHNDNLLVVVSALNNMAQLAMEDGNIQMVRHYLNQLGIICRRHSFANDSVFYQNEWKNILSNVLLRDGLYAARAA</sequence>
<dbReference type="InterPro" id="IPR011990">
    <property type="entry name" value="TPR-like_helical_dom_sf"/>
</dbReference>
<dbReference type="AlphaFoldDB" id="A0AAD2CS50"/>
<accession>A0AAD2CS50</accession>
<proteinExistence type="predicted"/>
<evidence type="ECO:0000313" key="1">
    <source>
        <dbReference type="EMBL" id="CAJ1941349.1"/>
    </source>
</evidence>
<dbReference type="Proteomes" id="UP001295423">
    <property type="component" value="Unassembled WGS sequence"/>
</dbReference>
<keyword evidence="2" id="KW-1185">Reference proteome</keyword>
<dbReference type="SUPFAM" id="SSF48452">
    <property type="entry name" value="TPR-like"/>
    <property type="match status" value="1"/>
</dbReference>
<dbReference type="Gene3D" id="1.25.40.10">
    <property type="entry name" value="Tetratricopeptide repeat domain"/>
    <property type="match status" value="1"/>
</dbReference>
<comment type="caution">
    <text evidence="1">The sequence shown here is derived from an EMBL/GenBank/DDBJ whole genome shotgun (WGS) entry which is preliminary data.</text>
</comment>
<evidence type="ECO:0000313" key="2">
    <source>
        <dbReference type="Proteomes" id="UP001295423"/>
    </source>
</evidence>
<dbReference type="EMBL" id="CAKOGP040001001">
    <property type="protein sequence ID" value="CAJ1941349.1"/>
    <property type="molecule type" value="Genomic_DNA"/>
</dbReference>